<proteinExistence type="predicted"/>
<name>A0A437SCX0_BACTU</name>
<evidence type="ECO:0000313" key="1">
    <source>
        <dbReference type="EMBL" id="RVU61453.1"/>
    </source>
</evidence>
<dbReference type="EMBL" id="LDER01000316">
    <property type="protein sequence ID" value="RVU61453.1"/>
    <property type="molecule type" value="Genomic_DNA"/>
</dbReference>
<protein>
    <recommendedName>
        <fullName evidence="3">HK97 gp10 family phage protein</fullName>
    </recommendedName>
</protein>
<dbReference type="Proteomes" id="UP000286687">
    <property type="component" value="Unassembled WGS sequence"/>
</dbReference>
<sequence length="117" mass="13448">MNDFASEIARELQRYGNAVKEEIEHAADDVTKESVRNLKTAGGFDDKSGNYRKGWTRKKVNGGWVIHNRKYQLTHLLEKGHVINGGTGRSRKFPHIEPEEQRAISKFTDRVERAIQQ</sequence>
<dbReference type="AlphaFoldDB" id="A0A437SCX0"/>
<reference evidence="1 2" key="1">
    <citation type="submission" date="2018-01" db="EMBL/GenBank/DDBJ databases">
        <title>Complete genome sequence of G25-42.</title>
        <authorList>
            <person name="Zheng Z."/>
            <person name="Sun M."/>
        </authorList>
    </citation>
    <scope>NUCLEOTIDE SEQUENCE [LARGE SCALE GENOMIC DNA]</scope>
    <source>
        <strain evidence="1 2">G25-42</strain>
    </source>
</reference>
<gene>
    <name evidence="1" type="ORF">BM74_25840</name>
</gene>
<accession>A0A437SCX0</accession>
<organism evidence="1 2">
    <name type="scientific">Bacillus thuringiensis</name>
    <dbReference type="NCBI Taxonomy" id="1428"/>
    <lineage>
        <taxon>Bacteria</taxon>
        <taxon>Bacillati</taxon>
        <taxon>Bacillota</taxon>
        <taxon>Bacilli</taxon>
        <taxon>Bacillales</taxon>
        <taxon>Bacillaceae</taxon>
        <taxon>Bacillus</taxon>
        <taxon>Bacillus cereus group</taxon>
    </lineage>
</organism>
<comment type="caution">
    <text evidence="1">The sequence shown here is derived from an EMBL/GenBank/DDBJ whole genome shotgun (WGS) entry which is preliminary data.</text>
</comment>
<dbReference type="RefSeq" id="WP_127814344.1">
    <property type="nucleotide sequence ID" value="NZ_LDER01000316.1"/>
</dbReference>
<evidence type="ECO:0008006" key="3">
    <source>
        <dbReference type="Google" id="ProtNLM"/>
    </source>
</evidence>
<evidence type="ECO:0000313" key="2">
    <source>
        <dbReference type="Proteomes" id="UP000286687"/>
    </source>
</evidence>